<evidence type="ECO:0000256" key="3">
    <source>
        <dbReference type="ARBA" id="ARBA00022475"/>
    </source>
</evidence>
<dbReference type="GO" id="GO:0005886">
    <property type="term" value="C:plasma membrane"/>
    <property type="evidence" value="ECO:0007669"/>
    <property type="project" value="UniProtKB-SubCell"/>
</dbReference>
<dbReference type="Gene3D" id="3.40.50.300">
    <property type="entry name" value="P-loop containing nucleotide triphosphate hydrolases"/>
    <property type="match status" value="2"/>
</dbReference>
<dbReference type="InterPro" id="IPR027417">
    <property type="entry name" value="P-loop_NTPase"/>
</dbReference>
<sequence length="464" mass="53275">MLKDGLVYTESRMGYEQEFLEDLAAFDLKSANGTFRGGPVLFRKNDRCYTDPSDSHDLIVGDTGSQKTLKFVLPLIYSCAMAGESMVIVDPKGELVRKSGEFLERKGYQKVVLDWRKPQESPDRWNPFERVQEAYKCGKRAEAENHLNDILQSLFFERTEKGKDPYWNDTAGQLARGISKLILMMEERLSIKSILDWRHAKLQSGMLQNCFLALPTDSDIYQDLAGFMNLTAENTKTCITSTFDQLTGLFKASKALTEMMSGTTFSMEEIGKEKTAIFLVVPDEKTTYHFLAALFISQCYESLLDQADACKGTLPVRVNFILEEFCNMPKLDDIVPMLTAARSRNIRFHLVIQSYSQMKDKYDENVSRTIMDNCGNLIYLHTREISFLEYISKLAGQNEFGRPLLSVSRLQHLKKNETVIFHDRCYPVVVRDLPLIFEYPMKFGAELNKKEKESGYRKKKNIDF</sequence>
<proteinExistence type="inferred from homology"/>
<comment type="similarity">
    <text evidence="2">Belongs to the VirD4/TraG family.</text>
</comment>
<protein>
    <submittedName>
        <fullName evidence="7">Type IV secretion system protein VirD4</fullName>
    </submittedName>
</protein>
<evidence type="ECO:0000256" key="2">
    <source>
        <dbReference type="ARBA" id="ARBA00008806"/>
    </source>
</evidence>
<dbReference type="Proteomes" id="UP000095709">
    <property type="component" value="Unassembled WGS sequence"/>
</dbReference>
<evidence type="ECO:0000256" key="6">
    <source>
        <dbReference type="ARBA" id="ARBA00023136"/>
    </source>
</evidence>
<evidence type="ECO:0000313" key="7">
    <source>
        <dbReference type="EMBL" id="CUP14357.1"/>
    </source>
</evidence>
<keyword evidence="5" id="KW-1133">Transmembrane helix</keyword>
<evidence type="ECO:0000256" key="4">
    <source>
        <dbReference type="ARBA" id="ARBA00022692"/>
    </source>
</evidence>
<evidence type="ECO:0000256" key="5">
    <source>
        <dbReference type="ARBA" id="ARBA00022989"/>
    </source>
</evidence>
<gene>
    <name evidence="7" type="ORF">ERS852498_01334</name>
</gene>
<dbReference type="Pfam" id="PF02534">
    <property type="entry name" value="T4SS-DNA_transf"/>
    <property type="match status" value="1"/>
</dbReference>
<dbReference type="SUPFAM" id="SSF52540">
    <property type="entry name" value="P-loop containing nucleoside triphosphate hydrolases"/>
    <property type="match status" value="1"/>
</dbReference>
<keyword evidence="4" id="KW-0812">Transmembrane</keyword>
<name>A0A174KW69_9FIRM</name>
<dbReference type="EMBL" id="CZAL01000006">
    <property type="protein sequence ID" value="CUP14357.1"/>
    <property type="molecule type" value="Genomic_DNA"/>
</dbReference>
<dbReference type="AlphaFoldDB" id="A0A174KW69"/>
<dbReference type="InterPro" id="IPR051539">
    <property type="entry name" value="T4SS-coupling_protein"/>
</dbReference>
<evidence type="ECO:0000256" key="1">
    <source>
        <dbReference type="ARBA" id="ARBA00004651"/>
    </source>
</evidence>
<dbReference type="PANTHER" id="PTHR37937">
    <property type="entry name" value="CONJUGATIVE TRANSFER: DNA TRANSPORT"/>
    <property type="match status" value="1"/>
</dbReference>
<dbReference type="PANTHER" id="PTHR37937:SF1">
    <property type="entry name" value="CONJUGATIVE TRANSFER: DNA TRANSPORT"/>
    <property type="match status" value="1"/>
</dbReference>
<evidence type="ECO:0000313" key="8">
    <source>
        <dbReference type="Proteomes" id="UP000095709"/>
    </source>
</evidence>
<reference evidence="7 8" key="1">
    <citation type="submission" date="2015-09" db="EMBL/GenBank/DDBJ databases">
        <authorList>
            <consortium name="Pathogen Informatics"/>
        </authorList>
    </citation>
    <scope>NUCLEOTIDE SEQUENCE [LARGE SCALE GENOMIC DNA]</scope>
    <source>
        <strain evidence="7 8">2789STDY5834885</strain>
    </source>
</reference>
<dbReference type="InterPro" id="IPR003688">
    <property type="entry name" value="TraG/VirD4"/>
</dbReference>
<accession>A0A174KW69</accession>
<organism evidence="7 8">
    <name type="scientific">Fusicatenibacter saccharivorans</name>
    <dbReference type="NCBI Taxonomy" id="1150298"/>
    <lineage>
        <taxon>Bacteria</taxon>
        <taxon>Bacillati</taxon>
        <taxon>Bacillota</taxon>
        <taxon>Clostridia</taxon>
        <taxon>Lachnospirales</taxon>
        <taxon>Lachnospiraceae</taxon>
        <taxon>Fusicatenibacter</taxon>
    </lineage>
</organism>
<keyword evidence="3" id="KW-1003">Cell membrane</keyword>
<dbReference type="RefSeq" id="WP_055266202.1">
    <property type="nucleotide sequence ID" value="NZ_CZAL01000006.1"/>
</dbReference>
<comment type="subcellular location">
    <subcellularLocation>
        <location evidence="1">Cell membrane</location>
        <topology evidence="1">Multi-pass membrane protein</topology>
    </subcellularLocation>
</comment>
<dbReference type="CDD" id="cd01127">
    <property type="entry name" value="TrwB_TraG_TraD_VirD4"/>
    <property type="match status" value="1"/>
</dbReference>
<dbReference type="NCBIfam" id="NF045973">
    <property type="entry name" value="conju_CD1115"/>
    <property type="match status" value="1"/>
</dbReference>
<keyword evidence="6" id="KW-0472">Membrane</keyword>